<feature type="domain" description="Serpin" evidence="5">
    <location>
        <begin position="18"/>
        <end position="381"/>
    </location>
</feature>
<dbReference type="SUPFAM" id="SSF56574">
    <property type="entry name" value="Serpins"/>
    <property type="match status" value="1"/>
</dbReference>
<dbReference type="AlphaFoldDB" id="B4LYD1"/>
<dbReference type="InterPro" id="IPR000215">
    <property type="entry name" value="Serpin_fam"/>
</dbReference>
<gene>
    <name evidence="6" type="primary">Dvir\GJ23351</name>
    <name evidence="6" type="ORF">Dvir_GJ23351</name>
</gene>
<evidence type="ECO:0000256" key="3">
    <source>
        <dbReference type="ARBA" id="ARBA00022900"/>
    </source>
</evidence>
<organism evidence="6 7">
    <name type="scientific">Drosophila virilis</name>
    <name type="common">Fruit fly</name>
    <dbReference type="NCBI Taxonomy" id="7244"/>
    <lineage>
        <taxon>Eukaryota</taxon>
        <taxon>Metazoa</taxon>
        <taxon>Ecdysozoa</taxon>
        <taxon>Arthropoda</taxon>
        <taxon>Hexapoda</taxon>
        <taxon>Insecta</taxon>
        <taxon>Pterygota</taxon>
        <taxon>Neoptera</taxon>
        <taxon>Endopterygota</taxon>
        <taxon>Diptera</taxon>
        <taxon>Brachycera</taxon>
        <taxon>Muscomorpha</taxon>
        <taxon>Ephydroidea</taxon>
        <taxon>Drosophilidae</taxon>
        <taxon>Drosophila</taxon>
    </lineage>
</organism>
<protein>
    <submittedName>
        <fullName evidence="6">Uncharacterized protein, isoform A</fullName>
    </submittedName>
</protein>
<evidence type="ECO:0000256" key="2">
    <source>
        <dbReference type="ARBA" id="ARBA00022690"/>
    </source>
</evidence>
<dbReference type="PANTHER" id="PTHR11461:SF211">
    <property type="entry name" value="GH10112P-RELATED"/>
    <property type="match status" value="1"/>
</dbReference>
<comment type="similarity">
    <text evidence="1 4">Belongs to the serpin family.</text>
</comment>
<dbReference type="GO" id="GO:0005615">
    <property type="term" value="C:extracellular space"/>
    <property type="evidence" value="ECO:0007669"/>
    <property type="project" value="InterPro"/>
</dbReference>
<keyword evidence="2" id="KW-0646">Protease inhibitor</keyword>
<dbReference type="Pfam" id="PF00079">
    <property type="entry name" value="Serpin"/>
    <property type="match status" value="1"/>
</dbReference>
<dbReference type="InterPro" id="IPR036186">
    <property type="entry name" value="Serpin_sf"/>
</dbReference>
<dbReference type="InterPro" id="IPR042185">
    <property type="entry name" value="Serpin_sf_2"/>
</dbReference>
<keyword evidence="7" id="KW-1185">Reference proteome</keyword>
<dbReference type="EMBL" id="CH940650">
    <property type="protein sequence ID" value="EDW66927.2"/>
    <property type="molecule type" value="Genomic_DNA"/>
</dbReference>
<keyword evidence="3" id="KW-0722">Serine protease inhibitor</keyword>
<dbReference type="Proteomes" id="UP000008792">
    <property type="component" value="Unassembled WGS sequence"/>
</dbReference>
<dbReference type="SMART" id="SM00093">
    <property type="entry name" value="SERPIN"/>
    <property type="match status" value="1"/>
</dbReference>
<dbReference type="Gene3D" id="3.30.497.10">
    <property type="entry name" value="Antithrombin, subunit I, domain 2"/>
    <property type="match status" value="1"/>
</dbReference>
<evidence type="ECO:0000256" key="4">
    <source>
        <dbReference type="RuleBase" id="RU000411"/>
    </source>
</evidence>
<evidence type="ECO:0000259" key="5">
    <source>
        <dbReference type="SMART" id="SM00093"/>
    </source>
</evidence>
<name>B4LYD1_DROVI</name>
<dbReference type="GO" id="GO:0004867">
    <property type="term" value="F:serine-type endopeptidase inhibitor activity"/>
    <property type="evidence" value="ECO:0007669"/>
    <property type="project" value="UniProtKB-KW"/>
</dbReference>
<accession>B4LYD1</accession>
<evidence type="ECO:0000256" key="1">
    <source>
        <dbReference type="ARBA" id="ARBA00009500"/>
    </source>
</evidence>
<proteinExistence type="inferred from homology"/>
<dbReference type="InterPro" id="IPR023796">
    <property type="entry name" value="Serpin_dom"/>
</dbReference>
<dbReference type="HOGENOM" id="CLU_023330_0_1_1"/>
<sequence>MDKKESLIFADSLGFFPRNLYHELVKLNPAINLICSPISIQTCAGMLRMGAEDGSETAKQLDEGLNFTSSDVNLLADGFYKTLNYYQQCSVLQMANKIYIMEKYRTRKEFSDVLTQKFLSNIEHIDFSKSKKAANTINAWVESKTNSLIKDLVEQNVLNADTRMVLVNAIHFKGEWTIKFDERATQKEDFFFDDKKHTKVDMMHSTNNYFYADLPNFEAKALRMAYKDSELYMLIILPNQKNGLNSLEQRLKLTPLDSITSLLNETKVSLKVPKFKAEFEAELTPVFEELGIGIIFSSEAEFDKMLEQKEPLSVSNILHKAFIEVNEEGTEAAAATAAVMMMRSAPAPESMPEVFHANHPFYYTIYDENHGCLFVGNLLNPAVITCSQCCEMD</sequence>
<dbReference type="PANTHER" id="PTHR11461">
    <property type="entry name" value="SERINE PROTEASE INHIBITOR, SERPIN"/>
    <property type="match status" value="1"/>
</dbReference>
<dbReference type="CDD" id="cd19601">
    <property type="entry name" value="serpin42Da-like"/>
    <property type="match status" value="1"/>
</dbReference>
<evidence type="ECO:0000313" key="6">
    <source>
        <dbReference type="EMBL" id="EDW66927.2"/>
    </source>
</evidence>
<dbReference type="InterPro" id="IPR042178">
    <property type="entry name" value="Serpin_sf_1"/>
</dbReference>
<dbReference type="Gene3D" id="2.30.39.10">
    <property type="entry name" value="Alpha-1-antitrypsin, domain 1"/>
    <property type="match status" value="1"/>
</dbReference>
<evidence type="ECO:0000313" key="7">
    <source>
        <dbReference type="Proteomes" id="UP000008792"/>
    </source>
</evidence>
<dbReference type="PROSITE" id="PS00284">
    <property type="entry name" value="SERPIN"/>
    <property type="match status" value="1"/>
</dbReference>
<dbReference type="MEROPS" id="I04.043"/>
<reference evidence="6 7" key="1">
    <citation type="journal article" date="2007" name="Nature">
        <title>Evolution of genes and genomes on the Drosophila phylogeny.</title>
        <authorList>
            <consortium name="Drosophila 12 Genomes Consortium"/>
            <person name="Clark A.G."/>
            <person name="Eisen M.B."/>
            <person name="Smith D.R."/>
            <person name="Bergman C.M."/>
            <person name="Oliver B."/>
            <person name="Markow T.A."/>
            <person name="Kaufman T.C."/>
            <person name="Kellis M."/>
            <person name="Gelbart W."/>
            <person name="Iyer V.N."/>
            <person name="Pollard D.A."/>
            <person name="Sackton T.B."/>
            <person name="Larracuente A.M."/>
            <person name="Singh N.D."/>
            <person name="Abad J.P."/>
            <person name="Abt D.N."/>
            <person name="Adryan B."/>
            <person name="Aguade M."/>
            <person name="Akashi H."/>
            <person name="Anderson W.W."/>
            <person name="Aquadro C.F."/>
            <person name="Ardell D.H."/>
            <person name="Arguello R."/>
            <person name="Artieri C.G."/>
            <person name="Barbash D.A."/>
            <person name="Barker D."/>
            <person name="Barsanti P."/>
            <person name="Batterham P."/>
            <person name="Batzoglou S."/>
            <person name="Begun D."/>
            <person name="Bhutkar A."/>
            <person name="Blanco E."/>
            <person name="Bosak S.A."/>
            <person name="Bradley R.K."/>
            <person name="Brand A.D."/>
            <person name="Brent M.R."/>
            <person name="Brooks A.N."/>
            <person name="Brown R.H."/>
            <person name="Butlin R.K."/>
            <person name="Caggese C."/>
            <person name="Calvi B.R."/>
            <person name="Bernardo de Carvalho A."/>
            <person name="Caspi A."/>
            <person name="Castrezana S."/>
            <person name="Celniker S.E."/>
            <person name="Chang J.L."/>
            <person name="Chapple C."/>
            <person name="Chatterji S."/>
            <person name="Chinwalla A."/>
            <person name="Civetta A."/>
            <person name="Clifton S.W."/>
            <person name="Comeron J.M."/>
            <person name="Costello J.C."/>
            <person name="Coyne J.A."/>
            <person name="Daub J."/>
            <person name="David R.G."/>
            <person name="Delcher A.L."/>
            <person name="Delehaunty K."/>
            <person name="Do C.B."/>
            <person name="Ebling H."/>
            <person name="Edwards K."/>
            <person name="Eickbush T."/>
            <person name="Evans J.D."/>
            <person name="Filipski A."/>
            <person name="Findeiss S."/>
            <person name="Freyhult E."/>
            <person name="Fulton L."/>
            <person name="Fulton R."/>
            <person name="Garcia A.C."/>
            <person name="Gardiner A."/>
            <person name="Garfield D.A."/>
            <person name="Garvin B.E."/>
            <person name="Gibson G."/>
            <person name="Gilbert D."/>
            <person name="Gnerre S."/>
            <person name="Godfrey J."/>
            <person name="Good R."/>
            <person name="Gotea V."/>
            <person name="Gravely B."/>
            <person name="Greenberg A.J."/>
            <person name="Griffiths-Jones S."/>
            <person name="Gross S."/>
            <person name="Guigo R."/>
            <person name="Gustafson E.A."/>
            <person name="Haerty W."/>
            <person name="Hahn M.W."/>
            <person name="Halligan D.L."/>
            <person name="Halpern A.L."/>
            <person name="Halter G.M."/>
            <person name="Han M.V."/>
            <person name="Heger A."/>
            <person name="Hillier L."/>
            <person name="Hinrichs A.S."/>
            <person name="Holmes I."/>
            <person name="Hoskins R.A."/>
            <person name="Hubisz M.J."/>
            <person name="Hultmark D."/>
            <person name="Huntley M.A."/>
            <person name="Jaffe D.B."/>
            <person name="Jagadeeshan S."/>
            <person name="Jeck W.R."/>
            <person name="Johnson J."/>
            <person name="Jones C.D."/>
            <person name="Jordan W.C."/>
            <person name="Karpen G.H."/>
            <person name="Kataoka E."/>
            <person name="Keightley P.D."/>
            <person name="Kheradpour P."/>
            <person name="Kirkness E.F."/>
            <person name="Koerich L.B."/>
            <person name="Kristiansen K."/>
            <person name="Kudrna D."/>
            <person name="Kulathinal R.J."/>
            <person name="Kumar S."/>
            <person name="Kwok R."/>
            <person name="Lander E."/>
            <person name="Langley C.H."/>
            <person name="Lapoint R."/>
            <person name="Lazzaro B.P."/>
            <person name="Lee S.J."/>
            <person name="Levesque L."/>
            <person name="Li R."/>
            <person name="Lin C.F."/>
            <person name="Lin M.F."/>
            <person name="Lindblad-Toh K."/>
            <person name="Llopart A."/>
            <person name="Long M."/>
            <person name="Low L."/>
            <person name="Lozovsky E."/>
            <person name="Lu J."/>
            <person name="Luo M."/>
            <person name="Machado C.A."/>
            <person name="Makalowski W."/>
            <person name="Marzo M."/>
            <person name="Matsuda M."/>
            <person name="Matzkin L."/>
            <person name="McAllister B."/>
            <person name="McBride C.S."/>
            <person name="McKernan B."/>
            <person name="McKernan K."/>
            <person name="Mendez-Lago M."/>
            <person name="Minx P."/>
            <person name="Mollenhauer M.U."/>
            <person name="Montooth K."/>
            <person name="Mount S.M."/>
            <person name="Mu X."/>
            <person name="Myers E."/>
            <person name="Negre B."/>
            <person name="Newfeld S."/>
            <person name="Nielsen R."/>
            <person name="Noor M.A."/>
            <person name="O'Grady P."/>
            <person name="Pachter L."/>
            <person name="Papaceit M."/>
            <person name="Parisi M.J."/>
            <person name="Parisi M."/>
            <person name="Parts L."/>
            <person name="Pedersen J.S."/>
            <person name="Pesole G."/>
            <person name="Phillippy A.M."/>
            <person name="Ponting C.P."/>
            <person name="Pop M."/>
            <person name="Porcelli D."/>
            <person name="Powell J.R."/>
            <person name="Prohaska S."/>
            <person name="Pruitt K."/>
            <person name="Puig M."/>
            <person name="Quesneville H."/>
            <person name="Ram K.R."/>
            <person name="Rand D."/>
            <person name="Rasmussen M.D."/>
            <person name="Reed L.K."/>
            <person name="Reenan R."/>
            <person name="Reily A."/>
            <person name="Remington K.A."/>
            <person name="Rieger T.T."/>
            <person name="Ritchie M.G."/>
            <person name="Robin C."/>
            <person name="Rogers Y.H."/>
            <person name="Rohde C."/>
            <person name="Rozas J."/>
            <person name="Rubenfield M.J."/>
            <person name="Ruiz A."/>
            <person name="Russo S."/>
            <person name="Salzberg S.L."/>
            <person name="Sanchez-Gracia A."/>
            <person name="Saranga D.J."/>
            <person name="Sato H."/>
            <person name="Schaeffer S.W."/>
            <person name="Schatz M.C."/>
            <person name="Schlenke T."/>
            <person name="Schwartz R."/>
            <person name="Segarra C."/>
            <person name="Singh R.S."/>
            <person name="Sirot L."/>
            <person name="Sirota M."/>
            <person name="Sisneros N.B."/>
            <person name="Smith C.D."/>
            <person name="Smith T.F."/>
            <person name="Spieth J."/>
            <person name="Stage D.E."/>
            <person name="Stark A."/>
            <person name="Stephan W."/>
            <person name="Strausberg R.L."/>
            <person name="Strempel S."/>
            <person name="Sturgill D."/>
            <person name="Sutton G."/>
            <person name="Sutton G.G."/>
            <person name="Tao W."/>
            <person name="Teichmann S."/>
            <person name="Tobari Y.N."/>
            <person name="Tomimura Y."/>
            <person name="Tsolas J.M."/>
            <person name="Valente V.L."/>
            <person name="Venter E."/>
            <person name="Venter J.C."/>
            <person name="Vicario S."/>
            <person name="Vieira F.G."/>
            <person name="Vilella A.J."/>
            <person name="Villasante A."/>
            <person name="Walenz B."/>
            <person name="Wang J."/>
            <person name="Wasserman M."/>
            <person name="Watts T."/>
            <person name="Wilson D."/>
            <person name="Wilson R.K."/>
            <person name="Wing R.A."/>
            <person name="Wolfner M.F."/>
            <person name="Wong A."/>
            <person name="Wong G.K."/>
            <person name="Wu C.I."/>
            <person name="Wu G."/>
            <person name="Yamamoto D."/>
            <person name="Yang H.P."/>
            <person name="Yang S.P."/>
            <person name="Yorke J.A."/>
            <person name="Yoshida K."/>
            <person name="Zdobnov E."/>
            <person name="Zhang P."/>
            <person name="Zhang Y."/>
            <person name="Zimin A.V."/>
            <person name="Baldwin J."/>
            <person name="Abdouelleil A."/>
            <person name="Abdulkadir J."/>
            <person name="Abebe A."/>
            <person name="Abera B."/>
            <person name="Abreu J."/>
            <person name="Acer S.C."/>
            <person name="Aftuck L."/>
            <person name="Alexander A."/>
            <person name="An P."/>
            <person name="Anderson E."/>
            <person name="Anderson S."/>
            <person name="Arachi H."/>
            <person name="Azer M."/>
            <person name="Bachantsang P."/>
            <person name="Barry A."/>
            <person name="Bayul T."/>
            <person name="Berlin A."/>
            <person name="Bessette D."/>
            <person name="Bloom T."/>
            <person name="Blye J."/>
            <person name="Boguslavskiy L."/>
            <person name="Bonnet C."/>
            <person name="Boukhgalter B."/>
            <person name="Bourzgui I."/>
            <person name="Brown A."/>
            <person name="Cahill P."/>
            <person name="Channer S."/>
            <person name="Cheshatsang Y."/>
            <person name="Chuda L."/>
            <person name="Citroen M."/>
            <person name="Collymore A."/>
            <person name="Cooke P."/>
            <person name="Costello M."/>
            <person name="D'Aco K."/>
            <person name="Daza R."/>
            <person name="De Haan G."/>
            <person name="DeGray S."/>
            <person name="DeMaso C."/>
            <person name="Dhargay N."/>
            <person name="Dooley K."/>
            <person name="Dooley E."/>
            <person name="Doricent M."/>
            <person name="Dorje P."/>
            <person name="Dorjee K."/>
            <person name="Dupes A."/>
            <person name="Elong R."/>
            <person name="Falk J."/>
            <person name="Farina A."/>
            <person name="Faro S."/>
            <person name="Ferguson D."/>
            <person name="Fisher S."/>
            <person name="Foley C.D."/>
            <person name="Franke A."/>
            <person name="Friedrich D."/>
            <person name="Gadbois L."/>
            <person name="Gearin G."/>
            <person name="Gearin C.R."/>
            <person name="Giannoukos G."/>
            <person name="Goode T."/>
            <person name="Graham J."/>
            <person name="Grandbois E."/>
            <person name="Grewal S."/>
            <person name="Gyaltsen K."/>
            <person name="Hafez N."/>
            <person name="Hagos B."/>
            <person name="Hall J."/>
            <person name="Henson C."/>
            <person name="Hollinger A."/>
            <person name="Honan T."/>
            <person name="Huard M.D."/>
            <person name="Hughes L."/>
            <person name="Hurhula B."/>
            <person name="Husby M.E."/>
            <person name="Kamat A."/>
            <person name="Kanga B."/>
            <person name="Kashin S."/>
            <person name="Khazanovich D."/>
            <person name="Kisner P."/>
            <person name="Lance K."/>
            <person name="Lara M."/>
            <person name="Lee W."/>
            <person name="Lennon N."/>
            <person name="Letendre F."/>
            <person name="LeVine R."/>
            <person name="Lipovsky A."/>
            <person name="Liu X."/>
            <person name="Liu J."/>
            <person name="Liu S."/>
            <person name="Lokyitsang T."/>
            <person name="Lokyitsang Y."/>
            <person name="Lubonja R."/>
            <person name="Lui A."/>
            <person name="MacDonald P."/>
            <person name="Magnisalis V."/>
            <person name="Maru K."/>
            <person name="Matthews C."/>
            <person name="McCusker W."/>
            <person name="McDonough S."/>
            <person name="Mehta T."/>
            <person name="Meldrim J."/>
            <person name="Meneus L."/>
            <person name="Mihai O."/>
            <person name="Mihalev A."/>
            <person name="Mihova T."/>
            <person name="Mittelman R."/>
            <person name="Mlenga V."/>
            <person name="Montmayeur A."/>
            <person name="Mulrain L."/>
            <person name="Navidi A."/>
            <person name="Naylor J."/>
            <person name="Negash T."/>
            <person name="Nguyen T."/>
            <person name="Nguyen N."/>
            <person name="Nicol R."/>
            <person name="Norbu C."/>
            <person name="Norbu N."/>
            <person name="Novod N."/>
            <person name="O'Neill B."/>
            <person name="Osman S."/>
            <person name="Markiewicz E."/>
            <person name="Oyono O.L."/>
            <person name="Patti C."/>
            <person name="Phunkhang P."/>
            <person name="Pierre F."/>
            <person name="Priest M."/>
            <person name="Raghuraman S."/>
            <person name="Rege F."/>
            <person name="Reyes R."/>
            <person name="Rise C."/>
            <person name="Rogov P."/>
            <person name="Ross K."/>
            <person name="Ryan E."/>
            <person name="Settipalli S."/>
            <person name="Shea T."/>
            <person name="Sherpa N."/>
            <person name="Shi L."/>
            <person name="Shih D."/>
            <person name="Sparrow T."/>
            <person name="Spaulding J."/>
            <person name="Stalker J."/>
            <person name="Stange-Thomann N."/>
            <person name="Stavropoulos S."/>
            <person name="Stone C."/>
            <person name="Strader C."/>
            <person name="Tesfaye S."/>
            <person name="Thomson T."/>
            <person name="Thoulutsang Y."/>
            <person name="Thoulutsang D."/>
            <person name="Topham K."/>
            <person name="Topping I."/>
            <person name="Tsamla T."/>
            <person name="Vassiliev H."/>
            <person name="Vo A."/>
            <person name="Wangchuk T."/>
            <person name="Wangdi T."/>
            <person name="Weiand M."/>
            <person name="Wilkinson J."/>
            <person name="Wilson A."/>
            <person name="Yadav S."/>
            <person name="Young G."/>
            <person name="Yu Q."/>
            <person name="Zembek L."/>
            <person name="Zhong D."/>
            <person name="Zimmer A."/>
            <person name="Zwirko Z."/>
            <person name="Jaffe D.B."/>
            <person name="Alvarez P."/>
            <person name="Brockman W."/>
            <person name="Butler J."/>
            <person name="Chin C."/>
            <person name="Gnerre S."/>
            <person name="Grabherr M."/>
            <person name="Kleber M."/>
            <person name="Mauceli E."/>
            <person name="MacCallum I."/>
        </authorList>
    </citation>
    <scope>NUCLEOTIDE SEQUENCE [LARGE SCALE GENOMIC DNA]</scope>
    <source>
        <strain evidence="7">Tucson 15010-1051.87</strain>
    </source>
</reference>
<dbReference type="InParanoid" id="B4LYD1"/>
<dbReference type="SMR" id="B4LYD1"/>
<dbReference type="OrthoDB" id="671595at2759"/>
<dbReference type="InterPro" id="IPR023795">
    <property type="entry name" value="Serpin_CS"/>
</dbReference>